<name>A0ABV6HKJ6_9SPHI</name>
<evidence type="ECO:0000313" key="2">
    <source>
        <dbReference type="EMBL" id="MFC0319415.1"/>
    </source>
</evidence>
<dbReference type="InterPro" id="IPR000073">
    <property type="entry name" value="AB_hydrolase_1"/>
</dbReference>
<keyword evidence="3" id="KW-1185">Reference proteome</keyword>
<feature type="domain" description="AB hydrolase-1" evidence="1">
    <location>
        <begin position="23"/>
        <end position="167"/>
    </location>
</feature>
<protein>
    <submittedName>
        <fullName evidence="2">Alpha/beta fold hydrolase</fullName>
    </submittedName>
</protein>
<proteinExistence type="predicted"/>
<organism evidence="2 3">
    <name type="scientific">Olivibacter oleidegradans</name>
    <dbReference type="NCBI Taxonomy" id="760123"/>
    <lineage>
        <taxon>Bacteria</taxon>
        <taxon>Pseudomonadati</taxon>
        <taxon>Bacteroidota</taxon>
        <taxon>Sphingobacteriia</taxon>
        <taxon>Sphingobacteriales</taxon>
        <taxon>Sphingobacteriaceae</taxon>
        <taxon>Olivibacter</taxon>
    </lineage>
</organism>
<dbReference type="InterPro" id="IPR050266">
    <property type="entry name" value="AB_hydrolase_sf"/>
</dbReference>
<dbReference type="PANTHER" id="PTHR43798">
    <property type="entry name" value="MONOACYLGLYCEROL LIPASE"/>
    <property type="match status" value="1"/>
</dbReference>
<accession>A0ABV6HKJ6</accession>
<gene>
    <name evidence="2" type="ORF">ACFFI0_13935</name>
</gene>
<dbReference type="SUPFAM" id="SSF53474">
    <property type="entry name" value="alpha/beta-Hydrolases"/>
    <property type="match status" value="1"/>
</dbReference>
<reference evidence="2 3" key="1">
    <citation type="submission" date="2024-09" db="EMBL/GenBank/DDBJ databases">
        <authorList>
            <person name="Sun Q."/>
            <person name="Mori K."/>
        </authorList>
    </citation>
    <scope>NUCLEOTIDE SEQUENCE [LARGE SCALE GENOMIC DNA]</scope>
    <source>
        <strain evidence="2 3">CCM 7765</strain>
    </source>
</reference>
<dbReference type="RefSeq" id="WP_130855961.1">
    <property type="nucleotide sequence ID" value="NZ_JBHLWO010000002.1"/>
</dbReference>
<dbReference type="Gene3D" id="3.40.50.1820">
    <property type="entry name" value="alpha/beta hydrolase"/>
    <property type="match status" value="1"/>
</dbReference>
<evidence type="ECO:0000259" key="1">
    <source>
        <dbReference type="Pfam" id="PF00561"/>
    </source>
</evidence>
<dbReference type="GO" id="GO:0016787">
    <property type="term" value="F:hydrolase activity"/>
    <property type="evidence" value="ECO:0007669"/>
    <property type="project" value="UniProtKB-KW"/>
</dbReference>
<comment type="caution">
    <text evidence="2">The sequence shown here is derived from an EMBL/GenBank/DDBJ whole genome shotgun (WGS) entry which is preliminary data.</text>
</comment>
<dbReference type="InterPro" id="IPR029058">
    <property type="entry name" value="AB_hydrolase_fold"/>
</dbReference>
<sequence length="258" mass="29675">MPHIQIQNREIHIQELNKDAPQTIVLIHGMFSNLSVYYFRIAPLLAKYFHVIMYDLKSHGLSSRVDHGYRFDDMSYDLIDLMDTLMLEKVHLVGYSFGGLVALNTCLKYPSRIDRLGVIEAPDPGDRKTMDIIDIYSKEFLEHYIQNFTDTTKVKMGKRQLEKNHRMYQYLFDHTSIKDDMEKEIAYFSSVPISSITQNTLLIYGKQSNCLESGKFLAKHIVNAEFVTLPGDHNLPIQAPELIANKLLGFLSKQAVLA</sequence>
<dbReference type="Proteomes" id="UP001589774">
    <property type="component" value="Unassembled WGS sequence"/>
</dbReference>
<keyword evidence="2" id="KW-0378">Hydrolase</keyword>
<dbReference type="EMBL" id="JBHLWO010000002">
    <property type="protein sequence ID" value="MFC0319415.1"/>
    <property type="molecule type" value="Genomic_DNA"/>
</dbReference>
<dbReference type="PRINTS" id="PR00111">
    <property type="entry name" value="ABHYDROLASE"/>
</dbReference>
<dbReference type="Pfam" id="PF00561">
    <property type="entry name" value="Abhydrolase_1"/>
    <property type="match status" value="1"/>
</dbReference>
<evidence type="ECO:0000313" key="3">
    <source>
        <dbReference type="Proteomes" id="UP001589774"/>
    </source>
</evidence>